<evidence type="ECO:0000313" key="2">
    <source>
        <dbReference type="Proteomes" id="UP000054843"/>
    </source>
</evidence>
<dbReference type="EMBL" id="JYDO01000050">
    <property type="protein sequence ID" value="KRZ74426.1"/>
    <property type="molecule type" value="Genomic_DNA"/>
</dbReference>
<reference evidence="1 2" key="1">
    <citation type="submission" date="2015-01" db="EMBL/GenBank/DDBJ databases">
        <title>Evolution of Trichinella species and genotypes.</title>
        <authorList>
            <person name="Korhonen P.K."/>
            <person name="Edoardo P."/>
            <person name="Giuseppe L.R."/>
            <person name="Gasser R.B."/>
        </authorList>
    </citation>
    <scope>NUCLEOTIDE SEQUENCE [LARGE SCALE GENOMIC DNA]</scope>
    <source>
        <strain evidence="1">ISS1980</strain>
    </source>
</reference>
<protein>
    <submittedName>
        <fullName evidence="1">Uncharacterized protein</fullName>
    </submittedName>
</protein>
<name>A0A0V1MRS0_9BILA</name>
<evidence type="ECO:0000313" key="1">
    <source>
        <dbReference type="EMBL" id="KRZ74426.1"/>
    </source>
</evidence>
<organism evidence="1 2">
    <name type="scientific">Trichinella papuae</name>
    <dbReference type="NCBI Taxonomy" id="268474"/>
    <lineage>
        <taxon>Eukaryota</taxon>
        <taxon>Metazoa</taxon>
        <taxon>Ecdysozoa</taxon>
        <taxon>Nematoda</taxon>
        <taxon>Enoplea</taxon>
        <taxon>Dorylaimia</taxon>
        <taxon>Trichinellida</taxon>
        <taxon>Trichinellidae</taxon>
        <taxon>Trichinella</taxon>
    </lineage>
</organism>
<dbReference type="Proteomes" id="UP000054843">
    <property type="component" value="Unassembled WGS sequence"/>
</dbReference>
<accession>A0A0V1MRS0</accession>
<dbReference type="AlphaFoldDB" id="A0A0V1MRS0"/>
<comment type="caution">
    <text evidence="1">The sequence shown here is derived from an EMBL/GenBank/DDBJ whole genome shotgun (WGS) entry which is preliminary data.</text>
</comment>
<keyword evidence="2" id="KW-1185">Reference proteome</keyword>
<sequence length="98" mass="10978">MQCCNIRCYGTEVNATRQCGSVSSMSVTRHVALSMAEKQAFLTPHSSEAGETTDSIPYVWHVQLKLSQLVNPVVCAHFFEEQGKSSRLPLSKRRKLLH</sequence>
<proteinExistence type="predicted"/>
<gene>
    <name evidence="1" type="ORF">T10_5138</name>
</gene>